<dbReference type="Proteomes" id="UP000199597">
    <property type="component" value="Chromosome I"/>
</dbReference>
<dbReference type="RefSeq" id="WP_092010465.1">
    <property type="nucleotide sequence ID" value="NZ_LT629766.1"/>
</dbReference>
<keyword evidence="3" id="KW-0804">Transcription</keyword>
<dbReference type="GO" id="GO:0000976">
    <property type="term" value="F:transcription cis-regulatory region binding"/>
    <property type="evidence" value="ECO:0007669"/>
    <property type="project" value="TreeGrafter"/>
</dbReference>
<keyword evidence="7" id="KW-1185">Reference proteome</keyword>
<keyword evidence="2 4" id="KW-0238">DNA-binding</keyword>
<dbReference type="AlphaFoldDB" id="A0A1H1P674"/>
<organism evidence="6 7">
    <name type="scientific">Brevibacterium siliguriense</name>
    <dbReference type="NCBI Taxonomy" id="1136497"/>
    <lineage>
        <taxon>Bacteria</taxon>
        <taxon>Bacillati</taxon>
        <taxon>Actinomycetota</taxon>
        <taxon>Actinomycetes</taxon>
        <taxon>Micrococcales</taxon>
        <taxon>Brevibacteriaceae</taxon>
        <taxon>Brevibacterium</taxon>
    </lineage>
</organism>
<dbReference type="PROSITE" id="PS50977">
    <property type="entry name" value="HTH_TETR_2"/>
    <property type="match status" value="1"/>
</dbReference>
<feature type="DNA-binding region" description="H-T-H motif" evidence="4">
    <location>
        <begin position="36"/>
        <end position="55"/>
    </location>
</feature>
<dbReference type="InterPro" id="IPR009057">
    <property type="entry name" value="Homeodomain-like_sf"/>
</dbReference>
<dbReference type="Gene3D" id="1.10.357.10">
    <property type="entry name" value="Tetracycline Repressor, domain 2"/>
    <property type="match status" value="1"/>
</dbReference>
<dbReference type="PANTHER" id="PTHR30055:SF234">
    <property type="entry name" value="HTH-TYPE TRANSCRIPTIONAL REGULATOR BETI"/>
    <property type="match status" value="1"/>
</dbReference>
<evidence type="ECO:0000256" key="4">
    <source>
        <dbReference type="PROSITE-ProRule" id="PRU00335"/>
    </source>
</evidence>
<dbReference type="PANTHER" id="PTHR30055">
    <property type="entry name" value="HTH-TYPE TRANSCRIPTIONAL REGULATOR RUTR"/>
    <property type="match status" value="1"/>
</dbReference>
<evidence type="ECO:0000256" key="1">
    <source>
        <dbReference type="ARBA" id="ARBA00023015"/>
    </source>
</evidence>
<dbReference type="EMBL" id="LT629766">
    <property type="protein sequence ID" value="SDS06692.1"/>
    <property type="molecule type" value="Genomic_DNA"/>
</dbReference>
<dbReference type="PRINTS" id="PR00455">
    <property type="entry name" value="HTHTETR"/>
</dbReference>
<protein>
    <submittedName>
        <fullName evidence="6">DNA-binding transcriptional regulator, AcrR family</fullName>
    </submittedName>
</protein>
<feature type="domain" description="HTH tetR-type" evidence="5">
    <location>
        <begin position="14"/>
        <end position="73"/>
    </location>
</feature>
<dbReference type="Pfam" id="PF00440">
    <property type="entry name" value="TetR_N"/>
    <property type="match status" value="1"/>
</dbReference>
<dbReference type="STRING" id="1136497.SAMN04489752_0906"/>
<name>A0A1H1P674_9MICO</name>
<keyword evidence="1" id="KW-0805">Transcription regulation</keyword>
<dbReference type="InterPro" id="IPR050109">
    <property type="entry name" value="HTH-type_TetR-like_transc_reg"/>
</dbReference>
<dbReference type="SUPFAM" id="SSF46689">
    <property type="entry name" value="Homeodomain-like"/>
    <property type="match status" value="1"/>
</dbReference>
<evidence type="ECO:0000259" key="5">
    <source>
        <dbReference type="PROSITE" id="PS50977"/>
    </source>
</evidence>
<sequence>MIEQDSTELRTDARRNVDRIREAAVEVFREEGFSASLDEVASRAGVSRATIFNRFGGRAGLIDAVIDAVVASELRGIIDDARSASGVKVRIRGYISAIRDIQYRIPAVNDVLLQEFPESGELMALCHRGSRFHDELVAEGCAEGVLSSSFAAKDFHELVLDNAAVLKHRGRPSRPDYDRRTEFVLNGILR</sequence>
<gene>
    <name evidence="6" type="ORF">SAMN04489752_0906</name>
</gene>
<dbReference type="GO" id="GO:0003700">
    <property type="term" value="F:DNA-binding transcription factor activity"/>
    <property type="evidence" value="ECO:0007669"/>
    <property type="project" value="TreeGrafter"/>
</dbReference>
<dbReference type="InterPro" id="IPR001647">
    <property type="entry name" value="HTH_TetR"/>
</dbReference>
<accession>A0A1H1P674</accession>
<dbReference type="OrthoDB" id="3192968at2"/>
<evidence type="ECO:0000313" key="6">
    <source>
        <dbReference type="EMBL" id="SDS06692.1"/>
    </source>
</evidence>
<proteinExistence type="predicted"/>
<reference evidence="7" key="1">
    <citation type="submission" date="2016-10" db="EMBL/GenBank/DDBJ databases">
        <authorList>
            <person name="Varghese N."/>
            <person name="Submissions S."/>
        </authorList>
    </citation>
    <scope>NUCLEOTIDE SEQUENCE [LARGE SCALE GENOMIC DNA]</scope>
    <source>
        <strain evidence="7">DSM 23676</strain>
    </source>
</reference>
<evidence type="ECO:0000256" key="3">
    <source>
        <dbReference type="ARBA" id="ARBA00023163"/>
    </source>
</evidence>
<evidence type="ECO:0000313" key="7">
    <source>
        <dbReference type="Proteomes" id="UP000199597"/>
    </source>
</evidence>
<evidence type="ECO:0000256" key="2">
    <source>
        <dbReference type="ARBA" id="ARBA00023125"/>
    </source>
</evidence>